<dbReference type="PANTHER" id="PTHR16431:SF3">
    <property type="entry name" value="PROTEIN MIS18-BETA"/>
    <property type="match status" value="1"/>
</dbReference>
<keyword evidence="9" id="KW-0539">Nucleus</keyword>
<keyword evidence="5" id="KW-0132">Cell division</keyword>
<evidence type="ECO:0000256" key="11">
    <source>
        <dbReference type="ARBA" id="ARBA00023328"/>
    </source>
</evidence>
<comment type="subcellular location">
    <subcellularLocation>
        <location evidence="3">Chromosome</location>
        <location evidence="3">Centromere</location>
    </subcellularLocation>
    <subcellularLocation>
        <location evidence="2">Nucleus</location>
    </subcellularLocation>
</comment>
<dbReference type="Pfam" id="PF03226">
    <property type="entry name" value="Yippee-Mis18"/>
    <property type="match status" value="1"/>
</dbReference>
<dbReference type="InterPro" id="IPR034752">
    <property type="entry name" value="Mis18"/>
</dbReference>
<dbReference type="GO" id="GO:0051301">
    <property type="term" value="P:cell division"/>
    <property type="evidence" value="ECO:0007669"/>
    <property type="project" value="UniProtKB-KW"/>
</dbReference>
<evidence type="ECO:0000256" key="3">
    <source>
        <dbReference type="ARBA" id="ARBA00004584"/>
    </source>
</evidence>
<evidence type="ECO:0000256" key="10">
    <source>
        <dbReference type="ARBA" id="ARBA00023306"/>
    </source>
</evidence>
<dbReference type="GO" id="GO:0000775">
    <property type="term" value="C:chromosome, centromeric region"/>
    <property type="evidence" value="ECO:0007669"/>
    <property type="project" value="UniProtKB-SubCell"/>
</dbReference>
<feature type="domain" description="Mis18" evidence="13">
    <location>
        <begin position="26"/>
        <end position="125"/>
    </location>
</feature>
<gene>
    <name evidence="14" type="primary">oip5</name>
</gene>
<name>A0A3B5KA07_TAKRU</name>
<keyword evidence="15" id="KW-1185">Reference proteome</keyword>
<evidence type="ECO:0000313" key="15">
    <source>
        <dbReference type="Proteomes" id="UP000005226"/>
    </source>
</evidence>
<dbReference type="OMA" id="MDIHNVP"/>
<dbReference type="GO" id="GO:0005634">
    <property type="term" value="C:nucleus"/>
    <property type="evidence" value="ECO:0007669"/>
    <property type="project" value="UniProtKB-SubCell"/>
</dbReference>
<dbReference type="Proteomes" id="UP000005226">
    <property type="component" value="Chromosome 2"/>
</dbReference>
<keyword evidence="4" id="KW-0158">Chromosome</keyword>
<evidence type="ECO:0000256" key="12">
    <source>
        <dbReference type="SAM" id="Coils"/>
    </source>
</evidence>
<evidence type="ECO:0000259" key="13">
    <source>
        <dbReference type="PROSITE" id="PS51793"/>
    </source>
</evidence>
<dbReference type="KEGG" id="tru:105417952"/>
<dbReference type="RefSeq" id="XP_011613303.1">
    <property type="nucleotide sequence ID" value="XM_011615001.2"/>
</dbReference>
<keyword evidence="12" id="KW-0175">Coiled coil</keyword>
<sequence length="179" mass="19977">MNMEFNRSILIKSASNMKAREVTQRLLTLHCQHCHTVLGDSVDICGETKYLDSIICLKVTGDVVVCDPVTQPQEEGEMANCIYSPLKCGCCCSSVGKVIHSAPPCLSTLRSLFLLKKANISCYVLKSSSMVMASALQFSLKAVTKDMEEVKQEFREFLDQLAFSESRLVSRIKTRKNKK</sequence>
<dbReference type="PANTHER" id="PTHR16431">
    <property type="entry name" value="NEUROGENIC PROTEIN MASTERMIND"/>
    <property type="match status" value="1"/>
</dbReference>
<evidence type="ECO:0000256" key="4">
    <source>
        <dbReference type="ARBA" id="ARBA00022454"/>
    </source>
</evidence>
<proteinExistence type="predicted"/>
<evidence type="ECO:0000256" key="2">
    <source>
        <dbReference type="ARBA" id="ARBA00004123"/>
    </source>
</evidence>
<organism evidence="14 15">
    <name type="scientific">Takifugu rubripes</name>
    <name type="common">Japanese pufferfish</name>
    <name type="synonym">Fugu rubripes</name>
    <dbReference type="NCBI Taxonomy" id="31033"/>
    <lineage>
        <taxon>Eukaryota</taxon>
        <taxon>Metazoa</taxon>
        <taxon>Chordata</taxon>
        <taxon>Craniata</taxon>
        <taxon>Vertebrata</taxon>
        <taxon>Euteleostomi</taxon>
        <taxon>Actinopterygii</taxon>
        <taxon>Neopterygii</taxon>
        <taxon>Teleostei</taxon>
        <taxon>Neoteleostei</taxon>
        <taxon>Acanthomorphata</taxon>
        <taxon>Eupercaria</taxon>
        <taxon>Tetraodontiformes</taxon>
        <taxon>Tetradontoidea</taxon>
        <taxon>Tetraodontidae</taxon>
        <taxon>Takifugu</taxon>
    </lineage>
</organism>
<dbReference type="InterPro" id="IPR004910">
    <property type="entry name" value="Yippee/Mis18/Cereblon"/>
</dbReference>
<evidence type="ECO:0000256" key="7">
    <source>
        <dbReference type="ARBA" id="ARBA00022776"/>
    </source>
</evidence>
<evidence type="ECO:0000313" key="14">
    <source>
        <dbReference type="Ensembl" id="ENSTRUP00000052239.1"/>
    </source>
</evidence>
<dbReference type="AlphaFoldDB" id="A0A3B5KA07"/>
<keyword evidence="7" id="KW-0498">Mitosis</keyword>
<reference evidence="14" key="3">
    <citation type="submission" date="2025-09" db="UniProtKB">
        <authorList>
            <consortium name="Ensembl"/>
        </authorList>
    </citation>
    <scope>IDENTIFICATION</scope>
</reference>
<keyword evidence="11" id="KW-0137">Centromere</keyword>
<dbReference type="PROSITE" id="PS51793">
    <property type="entry name" value="MIS18"/>
    <property type="match status" value="1"/>
</dbReference>
<protein>
    <recommendedName>
        <fullName evidence="13">Mis18 domain-containing protein</fullName>
    </recommendedName>
</protein>
<keyword evidence="10" id="KW-0131">Cell cycle</keyword>
<dbReference type="STRING" id="31033.ENSTRUP00000052239"/>
<reference evidence="14" key="2">
    <citation type="submission" date="2025-08" db="UniProtKB">
        <authorList>
            <consortium name="Ensembl"/>
        </authorList>
    </citation>
    <scope>IDENTIFICATION</scope>
</reference>
<comment type="function">
    <text evidence="1">Required for recruitment of CENPA to centromeres and normal chromosome segregation during mitosis.</text>
</comment>
<evidence type="ECO:0000256" key="9">
    <source>
        <dbReference type="ARBA" id="ARBA00023242"/>
    </source>
</evidence>
<evidence type="ECO:0000256" key="5">
    <source>
        <dbReference type="ARBA" id="ARBA00022618"/>
    </source>
</evidence>
<dbReference type="GeneTree" id="ENSGT00940000175695"/>
<evidence type="ECO:0000256" key="6">
    <source>
        <dbReference type="ARBA" id="ARBA00022723"/>
    </source>
</evidence>
<dbReference type="GO" id="GO:0046872">
    <property type="term" value="F:metal ion binding"/>
    <property type="evidence" value="ECO:0007669"/>
    <property type="project" value="UniProtKB-KW"/>
</dbReference>
<dbReference type="GO" id="GO:0034080">
    <property type="term" value="P:CENP-A containing chromatin assembly"/>
    <property type="evidence" value="ECO:0007669"/>
    <property type="project" value="TreeGrafter"/>
</dbReference>
<dbReference type="GO" id="GO:0000785">
    <property type="term" value="C:chromatin"/>
    <property type="evidence" value="ECO:0007669"/>
    <property type="project" value="TreeGrafter"/>
</dbReference>
<keyword evidence="8" id="KW-0862">Zinc</keyword>
<dbReference type="FunCoup" id="A0A3B5KA07">
    <property type="interactions" value="594"/>
</dbReference>
<dbReference type="CTD" id="11339"/>
<dbReference type="InParanoid" id="A0A3B5KA07"/>
<evidence type="ECO:0000256" key="1">
    <source>
        <dbReference type="ARBA" id="ARBA00003694"/>
    </source>
</evidence>
<dbReference type="Ensembl" id="ENSTRUT00000055257.2">
    <property type="protein sequence ID" value="ENSTRUP00000052239.1"/>
    <property type="gene ID" value="ENSTRUG00000024826.2"/>
</dbReference>
<dbReference type="GeneID" id="105417952"/>
<feature type="coiled-coil region" evidence="12">
    <location>
        <begin position="140"/>
        <end position="167"/>
    </location>
</feature>
<reference evidence="14 15" key="1">
    <citation type="journal article" date="2011" name="Genome Biol. Evol.">
        <title>Integration of the genetic map and genome assembly of fugu facilitates insights into distinct features of genome evolution in teleosts and mammals.</title>
        <authorList>
            <person name="Kai W."/>
            <person name="Kikuchi K."/>
            <person name="Tohari S."/>
            <person name="Chew A.K."/>
            <person name="Tay A."/>
            <person name="Fujiwara A."/>
            <person name="Hosoya S."/>
            <person name="Suetake H."/>
            <person name="Naruse K."/>
            <person name="Brenner S."/>
            <person name="Suzuki Y."/>
            <person name="Venkatesh B."/>
        </authorList>
    </citation>
    <scope>NUCLEOTIDE SEQUENCE [LARGE SCALE GENOMIC DNA]</scope>
</reference>
<keyword evidence="6" id="KW-0479">Metal-binding</keyword>
<accession>A0A3B5KA07</accession>
<dbReference type="GO" id="GO:0007059">
    <property type="term" value="P:chromosome segregation"/>
    <property type="evidence" value="ECO:0007669"/>
    <property type="project" value="TreeGrafter"/>
</dbReference>
<dbReference type="OrthoDB" id="9926299at2759"/>
<evidence type="ECO:0000256" key="8">
    <source>
        <dbReference type="ARBA" id="ARBA00022833"/>
    </source>
</evidence>